<dbReference type="PIRSF" id="PIRSF000429">
    <property type="entry name" value="Ac-CoA_Ac_transf"/>
    <property type="match status" value="1"/>
</dbReference>
<dbReference type="EC" id="2.3.1.-" evidence="3"/>
<dbReference type="RefSeq" id="WP_377253634.1">
    <property type="nucleotide sequence ID" value="NZ_JBHLUH010000047.1"/>
</dbReference>
<dbReference type="Gene3D" id="3.40.47.10">
    <property type="match status" value="1"/>
</dbReference>
<dbReference type="Proteomes" id="UP001589867">
    <property type="component" value="Unassembled WGS sequence"/>
</dbReference>
<evidence type="ECO:0000313" key="3">
    <source>
        <dbReference type="EMBL" id="MFC0530475.1"/>
    </source>
</evidence>
<keyword evidence="3" id="KW-0012">Acyltransferase</keyword>
<dbReference type="PANTHER" id="PTHR42870:SF1">
    <property type="entry name" value="NON-SPECIFIC LIPID-TRANSFER PROTEIN-LIKE 2"/>
    <property type="match status" value="1"/>
</dbReference>
<name>A0ABV6M715_9ACTN</name>
<organism evidence="3 4">
    <name type="scientific">Phytohabitans kaempferiae</name>
    <dbReference type="NCBI Taxonomy" id="1620943"/>
    <lineage>
        <taxon>Bacteria</taxon>
        <taxon>Bacillati</taxon>
        <taxon>Actinomycetota</taxon>
        <taxon>Actinomycetes</taxon>
        <taxon>Micromonosporales</taxon>
        <taxon>Micromonosporaceae</taxon>
    </lineage>
</organism>
<dbReference type="EMBL" id="JBHLUH010000047">
    <property type="protein sequence ID" value="MFC0530475.1"/>
    <property type="molecule type" value="Genomic_DNA"/>
</dbReference>
<accession>A0ABV6M715</accession>
<proteinExistence type="predicted"/>
<dbReference type="CDD" id="cd00829">
    <property type="entry name" value="SCP-x_thiolase"/>
    <property type="match status" value="1"/>
</dbReference>
<sequence length="389" mass="41024">MEIRGAVAIVGIGETPVGKIPDRSSTQLHADAIESAVRDAGLTLADIDLLMTGNSRPRPYLYHAEMVAEYLGIRPAHCLTVNTGGSTSAALIQYAAAMIMTGQAKVAVIAKADNLATGMGRQATIESMATIGHPEFEAPTGPLIPALYALIAARYYHRYAIKPEHVAEVAVVDRAHAALHPTAQFRKPLTVDDVLGSRLIADPLRMLECATVSDAGAAFVITSAARARDLRQPPVYLLGMGESHPFEHVSQAAELSETGAAESGRAAFAAAGCRHEDIDVAMIYDAFSFIQPMQLEDLGFCAKGEGAEFVAAGHTRLGGQLPTNTHGGVLSHSHAGKPSSVFMITEAVHQLRGQADKRQVPGARTALVHTEGGILASHCTAIFSSEVPQ</sequence>
<dbReference type="InterPro" id="IPR016039">
    <property type="entry name" value="Thiolase-like"/>
</dbReference>
<evidence type="ECO:0000259" key="2">
    <source>
        <dbReference type="Pfam" id="PF22691"/>
    </source>
</evidence>
<dbReference type="Pfam" id="PF22691">
    <property type="entry name" value="Thiolase_C_1"/>
    <property type="match status" value="1"/>
</dbReference>
<dbReference type="InterPro" id="IPR055140">
    <property type="entry name" value="Thiolase_C_2"/>
</dbReference>
<dbReference type="PANTHER" id="PTHR42870">
    <property type="entry name" value="ACETYL-COA C-ACETYLTRANSFERASE"/>
    <property type="match status" value="1"/>
</dbReference>
<reference evidence="3 4" key="1">
    <citation type="submission" date="2024-09" db="EMBL/GenBank/DDBJ databases">
        <authorList>
            <person name="Sun Q."/>
            <person name="Mori K."/>
        </authorList>
    </citation>
    <scope>NUCLEOTIDE SEQUENCE [LARGE SCALE GENOMIC DNA]</scope>
    <source>
        <strain evidence="3 4">TBRC 3947</strain>
    </source>
</reference>
<feature type="domain" description="Thiolase N-terminal" evidence="1">
    <location>
        <begin position="7"/>
        <end position="222"/>
    </location>
</feature>
<dbReference type="InterPro" id="IPR020616">
    <property type="entry name" value="Thiolase_N"/>
</dbReference>
<comment type="caution">
    <text evidence="3">The sequence shown here is derived from an EMBL/GenBank/DDBJ whole genome shotgun (WGS) entry which is preliminary data.</text>
</comment>
<keyword evidence="4" id="KW-1185">Reference proteome</keyword>
<protein>
    <submittedName>
        <fullName evidence="3">Thiolase family protein</fullName>
        <ecNumber evidence="3">2.3.1.-</ecNumber>
    </submittedName>
</protein>
<dbReference type="GO" id="GO:0016746">
    <property type="term" value="F:acyltransferase activity"/>
    <property type="evidence" value="ECO:0007669"/>
    <property type="project" value="UniProtKB-KW"/>
</dbReference>
<dbReference type="InterPro" id="IPR002155">
    <property type="entry name" value="Thiolase"/>
</dbReference>
<feature type="domain" description="Thiolase C-terminal" evidence="2">
    <location>
        <begin position="241"/>
        <end position="384"/>
    </location>
</feature>
<gene>
    <name evidence="3" type="ORF">ACFFIA_22705</name>
</gene>
<keyword evidence="3" id="KW-0808">Transferase</keyword>
<dbReference type="Pfam" id="PF00108">
    <property type="entry name" value="Thiolase_N"/>
    <property type="match status" value="1"/>
</dbReference>
<dbReference type="SUPFAM" id="SSF53901">
    <property type="entry name" value="Thiolase-like"/>
    <property type="match status" value="2"/>
</dbReference>
<evidence type="ECO:0000313" key="4">
    <source>
        <dbReference type="Proteomes" id="UP001589867"/>
    </source>
</evidence>
<evidence type="ECO:0000259" key="1">
    <source>
        <dbReference type="Pfam" id="PF00108"/>
    </source>
</evidence>